<accession>A0A8S5ML16</accession>
<sequence length="30" mass="3676">MVRFQTDVIMFNVYSEINRECINEVGWIIR</sequence>
<protein>
    <submittedName>
        <fullName evidence="1">Uncharacterized protein</fullName>
    </submittedName>
</protein>
<dbReference type="EMBL" id="BK014925">
    <property type="protein sequence ID" value="DAD82920.1"/>
    <property type="molecule type" value="Genomic_DNA"/>
</dbReference>
<organism evidence="1">
    <name type="scientific">Siphoviridae sp. ctXZx16</name>
    <dbReference type="NCBI Taxonomy" id="2826371"/>
    <lineage>
        <taxon>Viruses</taxon>
        <taxon>Duplodnaviria</taxon>
        <taxon>Heunggongvirae</taxon>
        <taxon>Uroviricota</taxon>
        <taxon>Caudoviricetes</taxon>
    </lineage>
</organism>
<name>A0A8S5ML16_9CAUD</name>
<reference evidence="1" key="1">
    <citation type="journal article" date="2021" name="Proc. Natl. Acad. Sci. U.S.A.">
        <title>A Catalog of Tens of Thousands of Viruses from Human Metagenomes Reveals Hidden Associations with Chronic Diseases.</title>
        <authorList>
            <person name="Tisza M.J."/>
            <person name="Buck C.B."/>
        </authorList>
    </citation>
    <scope>NUCLEOTIDE SEQUENCE</scope>
    <source>
        <strain evidence="1">CtXZx16</strain>
    </source>
</reference>
<proteinExistence type="predicted"/>
<evidence type="ECO:0000313" key="1">
    <source>
        <dbReference type="EMBL" id="DAD82920.1"/>
    </source>
</evidence>